<feature type="signal peptide" evidence="3">
    <location>
        <begin position="1"/>
        <end position="26"/>
    </location>
</feature>
<dbReference type="InterPro" id="IPR001124">
    <property type="entry name" value="Lipid-bd_serum_glycop_C"/>
</dbReference>
<dbReference type="InterPro" id="IPR017942">
    <property type="entry name" value="Lipid-bd_serum_glycop_N"/>
</dbReference>
<sequence>MDIFLNFMASLICFLVLSLVLIPASTHPQSNEQGYTSVILSDKGIDFAKDMLIKKAVSSMIPLQLPDIEKYVKIPLLGRVHVVLSNITINSVIAPSSVETGATGIVLLASGATADLTMNWRYSYKSWIVVISDSGDASVKVKDMEVGLTVTSEEQDGTLTLSLLDCGCYVKDISIKMDGGASWLYQVVVDAFEGPIGSAVENAISKKIKEGISKLDSRLQSLPKQVSVDHVSAMNVTFTGNPVLVNSSIEIDINGLFMTRDNVLIPSYYYKGLQASDSSNCPAKMIGISLHENVFNTAAVVYFNAGYMHWTVDRFPNQSLLNTTTWRYIYPQLYEVYPNDGMKLNISLTSPPVIKIVENDLDVTIYLDVTVNVLDADEVIPVASVSLVINASCSPHILRNKLAGILKLKNFTVSYNWSNIGDLHVPLVSPIAYAVVETIFLPYVNLPLLKGLPLPFLHGFTLKNAEIHCMKSKMMICSNLAFSQQYHIS</sequence>
<comment type="similarity">
    <text evidence="2">Belongs to the BPI/LBP/Plunc superfamily. BPI/LBP (TC 1.C.40) family.</text>
</comment>
<proteinExistence type="inferred from homology"/>
<dbReference type="GO" id="GO:0001530">
    <property type="term" value="F:lipopolysaccharide binding"/>
    <property type="evidence" value="ECO:0000318"/>
    <property type="project" value="GO_Central"/>
</dbReference>
<dbReference type="SUPFAM" id="SSF55394">
    <property type="entry name" value="Bactericidal permeability-increasing protein, BPI"/>
    <property type="match status" value="2"/>
</dbReference>
<dbReference type="InterPro" id="IPR017943">
    <property type="entry name" value="Bactericidal_perm-incr_a/b_dom"/>
</dbReference>
<accession>A0A2C9W793</accession>
<dbReference type="STRING" id="3983.A0A2C9W793"/>
<keyword evidence="3" id="KW-0732">Signal</keyword>
<evidence type="ECO:0000256" key="1">
    <source>
        <dbReference type="ARBA" id="ARBA00023180"/>
    </source>
</evidence>
<gene>
    <name evidence="5" type="ORF">MANES_03G136000</name>
</gene>
<dbReference type="Gene3D" id="3.15.20.10">
    <property type="entry name" value="Bactericidal permeability-increasing protein, domain 2"/>
    <property type="match status" value="1"/>
</dbReference>
<dbReference type="InterPro" id="IPR030675">
    <property type="entry name" value="BPI/LBP"/>
</dbReference>
<evidence type="ECO:0000313" key="5">
    <source>
        <dbReference type="EMBL" id="OAY55205.1"/>
    </source>
</evidence>
<protein>
    <recommendedName>
        <fullName evidence="4">Lipid-binding serum glycoprotein C-terminal domain-containing protein</fullName>
    </recommendedName>
</protein>
<dbReference type="Pfam" id="PF01273">
    <property type="entry name" value="LBP_BPI_CETP"/>
    <property type="match status" value="1"/>
</dbReference>
<evidence type="ECO:0000256" key="2">
    <source>
        <dbReference type="ARBA" id="ARBA00060933"/>
    </source>
</evidence>
<dbReference type="AlphaFoldDB" id="A0A2C9W793"/>
<dbReference type="EMBL" id="CM004389">
    <property type="protein sequence ID" value="OAY55205.1"/>
    <property type="molecule type" value="Genomic_DNA"/>
</dbReference>
<dbReference type="PIRSF" id="PIRSF002417">
    <property type="entry name" value="Lipid_binding_protein"/>
    <property type="match status" value="1"/>
</dbReference>
<dbReference type="FunFam" id="3.15.10.10:FF:000001">
    <property type="entry name" value="phospholipid transfer protein-like"/>
    <property type="match status" value="1"/>
</dbReference>
<dbReference type="GO" id="GO:0005615">
    <property type="term" value="C:extracellular space"/>
    <property type="evidence" value="ECO:0007669"/>
    <property type="project" value="InterPro"/>
</dbReference>
<evidence type="ECO:0000256" key="3">
    <source>
        <dbReference type="SAM" id="SignalP"/>
    </source>
</evidence>
<dbReference type="SMART" id="SM00329">
    <property type="entry name" value="BPI2"/>
    <property type="match status" value="1"/>
</dbReference>
<dbReference type="Pfam" id="PF02886">
    <property type="entry name" value="LBP_BPI_CETP_C"/>
    <property type="match status" value="1"/>
</dbReference>
<keyword evidence="1" id="KW-0325">Glycoprotein</keyword>
<dbReference type="Gene3D" id="3.15.10.10">
    <property type="entry name" value="Bactericidal permeability-increasing protein, domain 1"/>
    <property type="match status" value="1"/>
</dbReference>
<dbReference type="InterPro" id="IPR045897">
    <property type="entry name" value="BPI/LBP_pln"/>
</dbReference>
<organism evidence="5">
    <name type="scientific">Manihot esculenta</name>
    <name type="common">Cassava</name>
    <name type="synonym">Jatropha manihot</name>
    <dbReference type="NCBI Taxonomy" id="3983"/>
    <lineage>
        <taxon>Eukaryota</taxon>
        <taxon>Viridiplantae</taxon>
        <taxon>Streptophyta</taxon>
        <taxon>Embryophyta</taxon>
        <taxon>Tracheophyta</taxon>
        <taxon>Spermatophyta</taxon>
        <taxon>Magnoliopsida</taxon>
        <taxon>eudicotyledons</taxon>
        <taxon>Gunneridae</taxon>
        <taxon>Pentapetalae</taxon>
        <taxon>rosids</taxon>
        <taxon>fabids</taxon>
        <taxon>Malpighiales</taxon>
        <taxon>Euphorbiaceae</taxon>
        <taxon>Crotonoideae</taxon>
        <taxon>Manihoteae</taxon>
        <taxon>Manihot</taxon>
    </lineage>
</organism>
<dbReference type="GO" id="GO:1903409">
    <property type="term" value="P:reactive oxygen species biosynthetic process"/>
    <property type="evidence" value="ECO:0000318"/>
    <property type="project" value="GO_Central"/>
</dbReference>
<evidence type="ECO:0000259" key="4">
    <source>
        <dbReference type="SMART" id="SM00329"/>
    </source>
</evidence>
<feature type="chain" id="PRO_5012203543" description="Lipid-binding serum glycoprotein C-terminal domain-containing protein" evidence="3">
    <location>
        <begin position="27"/>
        <end position="489"/>
    </location>
</feature>
<dbReference type="CDD" id="cd00025">
    <property type="entry name" value="BPI1"/>
    <property type="match status" value="1"/>
</dbReference>
<dbReference type="PANTHER" id="PTHR46801:SF2">
    <property type="entry name" value="LIPOPOLYSACCHARIDE-BINDING PROTEIN"/>
    <property type="match status" value="1"/>
</dbReference>
<name>A0A2C9W793_MANES</name>
<feature type="domain" description="Lipid-binding serum glycoprotein C-terminal" evidence="4">
    <location>
        <begin position="280"/>
        <end position="478"/>
    </location>
</feature>
<reference evidence="5" key="1">
    <citation type="submission" date="2016-02" db="EMBL/GenBank/DDBJ databases">
        <title>WGS assembly of Manihot esculenta.</title>
        <authorList>
            <person name="Bredeson J.V."/>
            <person name="Prochnik S.E."/>
            <person name="Lyons J.B."/>
            <person name="Schmutz J."/>
            <person name="Grimwood J."/>
            <person name="Vrebalov J."/>
            <person name="Bart R.S."/>
            <person name="Amuge T."/>
            <person name="Ferguson M.E."/>
            <person name="Green R."/>
            <person name="Putnam N."/>
            <person name="Stites J."/>
            <person name="Rounsley S."/>
            <person name="Rokhsar D.S."/>
        </authorList>
    </citation>
    <scope>NUCLEOTIDE SEQUENCE [LARGE SCALE GENOMIC DNA]</scope>
    <source>
        <tissue evidence="5">Leaf</tissue>
    </source>
</reference>
<dbReference type="PANTHER" id="PTHR46801">
    <property type="entry name" value="OS06G0309200 PROTEIN"/>
    <property type="match status" value="1"/>
</dbReference>